<keyword evidence="2 5" id="KW-0235">DNA replication</keyword>
<dbReference type="EMBL" id="CP073695">
    <property type="protein sequence ID" value="QUO47730.1"/>
    <property type="molecule type" value="Genomic_DNA"/>
</dbReference>
<organism evidence="8 9">
    <name type="scientific">Halorubrum ruber</name>
    <dbReference type="NCBI Taxonomy" id="2982524"/>
    <lineage>
        <taxon>Archaea</taxon>
        <taxon>Methanobacteriati</taxon>
        <taxon>Methanobacteriota</taxon>
        <taxon>Stenosarchaea group</taxon>
        <taxon>Halobacteria</taxon>
        <taxon>Halobacteriales</taxon>
        <taxon>Haloferacaceae</taxon>
        <taxon>Halorubrum</taxon>
    </lineage>
</organism>
<dbReference type="InterPro" id="IPR015163">
    <property type="entry name" value="Cdc6_C"/>
</dbReference>
<dbReference type="Gene3D" id="1.10.8.60">
    <property type="match status" value="1"/>
</dbReference>
<dbReference type="OrthoDB" id="195574at2157"/>
<dbReference type="InterPro" id="IPR027417">
    <property type="entry name" value="P-loop_NTPase"/>
</dbReference>
<dbReference type="GeneID" id="64828758"/>
<dbReference type="SMART" id="SM00382">
    <property type="entry name" value="AAA"/>
    <property type="match status" value="1"/>
</dbReference>
<evidence type="ECO:0000259" key="6">
    <source>
        <dbReference type="SMART" id="SM00382"/>
    </source>
</evidence>
<dbReference type="InterPro" id="IPR036388">
    <property type="entry name" value="WH-like_DNA-bd_sf"/>
</dbReference>
<dbReference type="FunFam" id="3.40.50.300:FF:000930">
    <property type="entry name" value="ORC1-type DNA replication protein"/>
    <property type="match status" value="1"/>
</dbReference>
<gene>
    <name evidence="8" type="ORF">J7656_14420</name>
</gene>
<name>A0A8T8LLQ3_9EURY</name>
<dbReference type="InterPro" id="IPR050311">
    <property type="entry name" value="ORC1/CDC6"/>
</dbReference>
<feature type="binding site" evidence="5">
    <location>
        <begin position="60"/>
        <end position="64"/>
    </location>
    <ligand>
        <name>ATP</name>
        <dbReference type="ChEBI" id="CHEBI:30616"/>
    </ligand>
</feature>
<dbReference type="KEGG" id="hss:J7656_14420"/>
<dbReference type="SUPFAM" id="SSF46785">
    <property type="entry name" value="Winged helix' DNA-binding domain"/>
    <property type="match status" value="1"/>
</dbReference>
<dbReference type="AlphaFoldDB" id="A0A8T8LLQ3"/>
<dbReference type="PANTHER" id="PTHR10763:SF22">
    <property type="entry name" value="ORC1-TYPE DNA REPLICATION PROTEIN"/>
    <property type="match status" value="1"/>
</dbReference>
<dbReference type="Gene3D" id="3.40.50.300">
    <property type="entry name" value="P-loop containing nucleotide triphosphate hydrolases"/>
    <property type="match status" value="1"/>
</dbReference>
<dbReference type="Pfam" id="PF22703">
    <property type="entry name" value="Cdc6_lid"/>
    <property type="match status" value="1"/>
</dbReference>
<keyword evidence="4 5" id="KW-0067">ATP-binding</keyword>
<feature type="binding site" evidence="5">
    <location>
        <position position="220"/>
    </location>
    <ligand>
        <name>ATP</name>
        <dbReference type="ChEBI" id="CHEBI:30616"/>
    </ligand>
</feature>
<dbReference type="GO" id="GO:0005524">
    <property type="term" value="F:ATP binding"/>
    <property type="evidence" value="ECO:0007669"/>
    <property type="project" value="UniProtKB-UniRule"/>
</dbReference>
<dbReference type="NCBIfam" id="TIGR02928">
    <property type="entry name" value="orc1/cdc6 family replication initiation protein"/>
    <property type="match status" value="1"/>
</dbReference>
<dbReference type="InterPro" id="IPR055237">
    <property type="entry name" value="Cdc6_lid"/>
</dbReference>
<dbReference type="InterPro" id="IPR014277">
    <property type="entry name" value="Orc1/Cdc6_arc"/>
</dbReference>
<sequence length="407" mass="45617">MHRFERKGTVFRNKDALGESYRPETIEERDEEIEEYMEALQPVVDGWEPNNVFLYGNTGVGKTAVTDYLLGRLQEDVEAYDDVDLSVVSLNCKTLNSSYQVAVELVNELRPVGNEISSTGYPQQTVFNKLYQELEALGGTVLVVLDEVDSIGDRDELLYELPRARANGNLEDTAVGLIGISNDFTFREQLDPRVQDTLCERELQFPPYDAPELENILRSRAEVAVVDDAVGSGVLEFCAALAARDSGSARQALDLLRLAGEIAENEDCDRIEQDHVERARSRLEQERVQEGMRDLTTHGRLALLAVVSKAAKQETPCRTRELYEEYTALCDSSGVDTLSQRSVHSHLSDLRMLGILSAEENRSGSRGNYYSYELDVPFESAIEAMEDALRLDAETNAIREIASMNER</sequence>
<dbReference type="HAMAP" id="MF_01407">
    <property type="entry name" value="ORC1_type_DNA_replic_protein"/>
    <property type="match status" value="1"/>
</dbReference>
<dbReference type="InterPro" id="IPR049945">
    <property type="entry name" value="AAA_22"/>
</dbReference>
<reference evidence="8 9" key="1">
    <citation type="submission" date="2021-03" db="EMBL/GenBank/DDBJ databases">
        <title>Halorubrum sodomense MBLA0099, Whole genome shotgun sequencing.</title>
        <authorList>
            <person name="Seo M.-J."/>
            <person name="Cho E.-S."/>
            <person name="Hwang C.Y."/>
        </authorList>
    </citation>
    <scope>NUCLEOTIDE SEQUENCE [LARGE SCALE GENOMIC DNA]</scope>
    <source>
        <strain evidence="8 9">MBLA0099</strain>
    </source>
</reference>
<dbReference type="GO" id="GO:0016887">
    <property type="term" value="F:ATP hydrolysis activity"/>
    <property type="evidence" value="ECO:0007669"/>
    <property type="project" value="InterPro"/>
</dbReference>
<dbReference type="GO" id="GO:0006260">
    <property type="term" value="P:DNA replication"/>
    <property type="evidence" value="ECO:0007669"/>
    <property type="project" value="UniProtKB-UniRule"/>
</dbReference>
<evidence type="ECO:0000256" key="1">
    <source>
        <dbReference type="ARBA" id="ARBA00006184"/>
    </source>
</evidence>
<evidence type="ECO:0000256" key="3">
    <source>
        <dbReference type="ARBA" id="ARBA00022741"/>
    </source>
</evidence>
<dbReference type="FunFam" id="1.10.8.60:FF:000073">
    <property type="entry name" value="ORC1-type DNA replication protein"/>
    <property type="match status" value="1"/>
</dbReference>
<dbReference type="Gene3D" id="1.10.10.10">
    <property type="entry name" value="Winged helix-like DNA-binding domain superfamily/Winged helix DNA-binding domain"/>
    <property type="match status" value="1"/>
</dbReference>
<dbReference type="Pfam" id="PF13401">
    <property type="entry name" value="AAA_22"/>
    <property type="match status" value="1"/>
</dbReference>
<protein>
    <recommendedName>
        <fullName evidence="5">ORC1-type DNA replication protein</fullName>
    </recommendedName>
</protein>
<dbReference type="CDD" id="cd08768">
    <property type="entry name" value="Cdc6_C"/>
    <property type="match status" value="1"/>
</dbReference>
<evidence type="ECO:0000256" key="5">
    <source>
        <dbReference type="HAMAP-Rule" id="MF_01407"/>
    </source>
</evidence>
<dbReference type="InterPro" id="IPR036390">
    <property type="entry name" value="WH_DNA-bd_sf"/>
</dbReference>
<dbReference type="SMART" id="SM01074">
    <property type="entry name" value="Cdc6_C"/>
    <property type="match status" value="1"/>
</dbReference>
<dbReference type="PANTHER" id="PTHR10763">
    <property type="entry name" value="CELL DIVISION CONTROL PROTEIN 6-RELATED"/>
    <property type="match status" value="1"/>
</dbReference>
<dbReference type="Proteomes" id="UP000679341">
    <property type="component" value="Chromosome"/>
</dbReference>
<evidence type="ECO:0000259" key="7">
    <source>
        <dbReference type="SMART" id="SM01074"/>
    </source>
</evidence>
<feature type="binding site" evidence="5">
    <location>
        <position position="208"/>
    </location>
    <ligand>
        <name>ATP</name>
        <dbReference type="ChEBI" id="CHEBI:30616"/>
    </ligand>
</feature>
<evidence type="ECO:0000256" key="2">
    <source>
        <dbReference type="ARBA" id="ARBA00022705"/>
    </source>
</evidence>
<dbReference type="SUPFAM" id="SSF52540">
    <property type="entry name" value="P-loop containing nucleoside triphosphate hydrolases"/>
    <property type="match status" value="1"/>
</dbReference>
<feature type="domain" description="Cdc6 C-terminal" evidence="7">
    <location>
        <begin position="303"/>
        <end position="385"/>
    </location>
</feature>
<comment type="similarity">
    <text evidence="1 5">Belongs to the CDC6/cdc18 family.</text>
</comment>
<dbReference type="RefSeq" id="WP_211553673.1">
    <property type="nucleotide sequence ID" value="NZ_CP073695.1"/>
</dbReference>
<comment type="function">
    <text evidence="5">Involved in regulation of DNA replication.</text>
</comment>
<evidence type="ECO:0000313" key="9">
    <source>
        <dbReference type="Proteomes" id="UP000679341"/>
    </source>
</evidence>
<evidence type="ECO:0000313" key="8">
    <source>
        <dbReference type="EMBL" id="QUO47730.1"/>
    </source>
</evidence>
<feature type="domain" description="AAA+ ATPase" evidence="6">
    <location>
        <begin position="48"/>
        <end position="203"/>
    </location>
</feature>
<keyword evidence="9" id="KW-1185">Reference proteome</keyword>
<proteinExistence type="inferred from homology"/>
<keyword evidence="3 5" id="KW-0547">Nucleotide-binding</keyword>
<dbReference type="InterPro" id="IPR003593">
    <property type="entry name" value="AAA+_ATPase"/>
</dbReference>
<accession>A0A8T8LLQ3</accession>
<dbReference type="Pfam" id="PF09079">
    <property type="entry name" value="WHD_Cdc6"/>
    <property type="match status" value="1"/>
</dbReference>
<evidence type="ECO:0000256" key="4">
    <source>
        <dbReference type="ARBA" id="ARBA00022840"/>
    </source>
</evidence>